<protein>
    <submittedName>
        <fullName evidence="4">Lipoprotein</fullName>
    </submittedName>
</protein>
<name>A0A916UJ70_9BURK</name>
<dbReference type="InterPro" id="IPR012336">
    <property type="entry name" value="Thioredoxin-like_fold"/>
</dbReference>
<proteinExistence type="predicted"/>
<organism evidence="4 5">
    <name type="scientific">Undibacterium terreum</name>
    <dbReference type="NCBI Taxonomy" id="1224302"/>
    <lineage>
        <taxon>Bacteria</taxon>
        <taxon>Pseudomonadati</taxon>
        <taxon>Pseudomonadota</taxon>
        <taxon>Betaproteobacteria</taxon>
        <taxon>Burkholderiales</taxon>
        <taxon>Oxalobacteraceae</taxon>
        <taxon>Undibacterium</taxon>
    </lineage>
</organism>
<dbReference type="Gene3D" id="3.40.30.10">
    <property type="entry name" value="Glutaredoxin"/>
    <property type="match status" value="1"/>
</dbReference>
<dbReference type="InterPro" id="IPR036249">
    <property type="entry name" value="Thioredoxin-like_sf"/>
</dbReference>
<comment type="caution">
    <text evidence="4">The sequence shown here is derived from an EMBL/GenBank/DDBJ whole genome shotgun (WGS) entry which is preliminary data.</text>
</comment>
<dbReference type="PANTHER" id="PTHR15337:SF11">
    <property type="entry name" value="THIOREDOXIN DOMAIN-CONTAINING PROTEIN"/>
    <property type="match status" value="1"/>
</dbReference>
<dbReference type="PROSITE" id="PS51352">
    <property type="entry name" value="THIOREDOXIN_2"/>
    <property type="match status" value="1"/>
</dbReference>
<evidence type="ECO:0000259" key="3">
    <source>
        <dbReference type="PROSITE" id="PS51352"/>
    </source>
</evidence>
<keyword evidence="5" id="KW-1185">Reference proteome</keyword>
<accession>A0A916UJ70</accession>
<sequence length="518" mass="56281">MKLQSAVIASILFAAVPVFSAVASPASSSAKAGIDWQKDNNVDAAFARAKAGNKPLFLYWGAAWCPPCNQVKATIFNRQDFIERSRHFVPVYLDGDSPSAQKLGARFKVRGYPTMILFKPDGTEITRLPGEVDSERYLQVLTLAMNTTNSVQDILKSALAGGKNLKAEEWSLLADYSWDDPEQKLVDVKDVAATLLRLSDLAPTGHDATRIYLKALVAIANVKPGQTAPAFDKAVAADKLQKALADQAVARDNMDLFTNYPADLTELTTTAKSDARAKLMAAFNSALLKLADDSSLSKTDRLTAVDGLVALARQENPKGTLDANLLKDVKTRVAQIDQATTDAYERQSVISTAAHALSNAGLLDDSDALLKAELKRSHSPYYFMLSLASNAKKRGDKTAAVNWYEQAYKAAKGPATRLQWGSTYVSGLIELAPQEEGRIEKATQSVLAEIGGTENAFYERNRASLERMGKKLNEWNKDGKHKVALQKVRTQLDGICNKLPANDPQKAACQGVLTEAKS</sequence>
<dbReference type="SUPFAM" id="SSF52833">
    <property type="entry name" value="Thioredoxin-like"/>
    <property type="match status" value="1"/>
</dbReference>
<dbReference type="EMBL" id="BMED01000002">
    <property type="protein sequence ID" value="GGC74262.1"/>
    <property type="molecule type" value="Genomic_DNA"/>
</dbReference>
<evidence type="ECO:0000256" key="2">
    <source>
        <dbReference type="SAM" id="SignalP"/>
    </source>
</evidence>
<reference evidence="4" key="1">
    <citation type="journal article" date="2014" name="Int. J. Syst. Evol. Microbiol.">
        <title>Complete genome sequence of Corynebacterium casei LMG S-19264T (=DSM 44701T), isolated from a smear-ripened cheese.</title>
        <authorList>
            <consortium name="US DOE Joint Genome Institute (JGI-PGF)"/>
            <person name="Walter F."/>
            <person name="Albersmeier A."/>
            <person name="Kalinowski J."/>
            <person name="Ruckert C."/>
        </authorList>
    </citation>
    <scope>NUCLEOTIDE SEQUENCE</scope>
    <source>
        <strain evidence="4">CGMCC 1.10998</strain>
    </source>
</reference>
<evidence type="ECO:0000313" key="4">
    <source>
        <dbReference type="EMBL" id="GGC74262.1"/>
    </source>
</evidence>
<dbReference type="InterPro" id="IPR013766">
    <property type="entry name" value="Thioredoxin_domain"/>
</dbReference>
<dbReference type="AlphaFoldDB" id="A0A916UJ70"/>
<dbReference type="Proteomes" id="UP000637423">
    <property type="component" value="Unassembled WGS sequence"/>
</dbReference>
<evidence type="ECO:0000256" key="1">
    <source>
        <dbReference type="ARBA" id="ARBA00022729"/>
    </source>
</evidence>
<gene>
    <name evidence="4" type="ORF">GCM10011396_21800</name>
</gene>
<reference evidence="4" key="2">
    <citation type="submission" date="2020-09" db="EMBL/GenBank/DDBJ databases">
        <authorList>
            <person name="Sun Q."/>
            <person name="Zhou Y."/>
        </authorList>
    </citation>
    <scope>NUCLEOTIDE SEQUENCE</scope>
    <source>
        <strain evidence="4">CGMCC 1.10998</strain>
    </source>
</reference>
<feature type="domain" description="Thioredoxin" evidence="3">
    <location>
        <begin position="10"/>
        <end position="146"/>
    </location>
</feature>
<dbReference type="InterPro" id="IPR051099">
    <property type="entry name" value="AGR/TXD"/>
</dbReference>
<dbReference type="RefSeq" id="WP_188566084.1">
    <property type="nucleotide sequence ID" value="NZ_BMED01000002.1"/>
</dbReference>
<feature type="signal peptide" evidence="2">
    <location>
        <begin position="1"/>
        <end position="20"/>
    </location>
</feature>
<keyword evidence="1 2" id="KW-0732">Signal</keyword>
<dbReference type="PANTHER" id="PTHR15337">
    <property type="entry name" value="ANTERIOR GRADIENT PROTEIN-RELATED"/>
    <property type="match status" value="1"/>
</dbReference>
<dbReference type="Pfam" id="PF13098">
    <property type="entry name" value="Thioredoxin_2"/>
    <property type="match status" value="1"/>
</dbReference>
<evidence type="ECO:0000313" key="5">
    <source>
        <dbReference type="Proteomes" id="UP000637423"/>
    </source>
</evidence>
<feature type="chain" id="PRO_5037340885" evidence="2">
    <location>
        <begin position="21"/>
        <end position="518"/>
    </location>
</feature>
<keyword evidence="4" id="KW-0449">Lipoprotein</keyword>